<name>A0A5M6CJ91_9BACT</name>
<organism evidence="3 4">
    <name type="scientific">Taibaiella lutea</name>
    <dbReference type="NCBI Taxonomy" id="2608001"/>
    <lineage>
        <taxon>Bacteria</taxon>
        <taxon>Pseudomonadati</taxon>
        <taxon>Bacteroidota</taxon>
        <taxon>Chitinophagia</taxon>
        <taxon>Chitinophagales</taxon>
        <taxon>Chitinophagaceae</taxon>
        <taxon>Taibaiella</taxon>
    </lineage>
</organism>
<evidence type="ECO:0000313" key="3">
    <source>
        <dbReference type="EMBL" id="KAA5535096.1"/>
    </source>
</evidence>
<dbReference type="Proteomes" id="UP000323632">
    <property type="component" value="Unassembled WGS sequence"/>
</dbReference>
<dbReference type="NCBIfam" id="TIGR04183">
    <property type="entry name" value="Por_Secre_tail"/>
    <property type="match status" value="1"/>
</dbReference>
<dbReference type="Pfam" id="PF18962">
    <property type="entry name" value="Por_Secre_tail"/>
    <property type="match status" value="1"/>
</dbReference>
<protein>
    <submittedName>
        <fullName evidence="3">T9SS type A sorting domain-containing protein</fullName>
    </submittedName>
</protein>
<dbReference type="Gene3D" id="2.60.40.10">
    <property type="entry name" value="Immunoglobulins"/>
    <property type="match status" value="1"/>
</dbReference>
<keyword evidence="4" id="KW-1185">Reference proteome</keyword>
<dbReference type="InterPro" id="IPR015919">
    <property type="entry name" value="Cadherin-like_sf"/>
</dbReference>
<accession>A0A5M6CJ91</accession>
<dbReference type="SUPFAM" id="SSF49313">
    <property type="entry name" value="Cadherin-like"/>
    <property type="match status" value="1"/>
</dbReference>
<dbReference type="InterPro" id="IPR026444">
    <property type="entry name" value="Secre_tail"/>
</dbReference>
<evidence type="ECO:0000259" key="1">
    <source>
        <dbReference type="Pfam" id="PF18962"/>
    </source>
</evidence>
<dbReference type="Pfam" id="PF05345">
    <property type="entry name" value="He_PIG"/>
    <property type="match status" value="1"/>
</dbReference>
<dbReference type="GO" id="GO:0016020">
    <property type="term" value="C:membrane"/>
    <property type="evidence" value="ECO:0007669"/>
    <property type="project" value="InterPro"/>
</dbReference>
<feature type="domain" description="Ig-like" evidence="2">
    <location>
        <begin position="406"/>
        <end position="475"/>
    </location>
</feature>
<sequence length="743" mass="78225">MISELILFKILKIYLIYNQTTKIMKPKFYLKKAVSSASLLAALLSANIAFSQTPTVRSYATRQGNTLTGIDILGSTSTLDNAIDNDPFTSSNLTIGIGVAATRTQILDFNPNPAATTSYATAIAANTPITVKFSLPAGLVSALGNLEIQAVTDLHKNGLGAWVYTSVGPTYSGSSLVGLLSGAGSQEFTITPSSAYQGIRVSITGLASVAAGIDIYDAYIKTTAPGSIVCSSPIDLLNGVRAGTVVGGIANATGGVVNPRNAIDNSMATYTTLNTGAQVLSQVYHTTMFNTPSKIGDTVKLVVQDASSALLNLSALAGLTLNFYNGSNGAPVQTITNNPSLLTLNLLNASNNMMSLVAVPTAVFDRVELQLGGVAGAFQSIRVYEVTRLNAGVALTNSQKDIYTYAGNSFTLSASAIGTGDVISYYDALTGGNLIASTTINTTVAQGGTVLNYFAGTTRNGCSESSGRKQITAHIVAFTNGTPGNGNVGVIYNGSVAITPQSPNVLPLTPVYNYTTSSTLPPGVTLNATTGMLSGMPTFSGSFPLTVTVNDVANNVPVGTFNYTVVINNTPLDVNLVSFDGKADNDNIILSWIAVNNTGNKGFEIERSADGKVYNKIGYVNGNEKGTYEFIDESPLEDLNQYRLKILDNEGSYTYSNTISVKATIFSDIQMYPNPMEGNVLYVKGSHIKHISVSNSVGQNINVPVEYSNSVQQLSTQSLSKGIYYLHVVKSDNVITVYKFAIK</sequence>
<comment type="caution">
    <text evidence="3">The sequence shown here is derived from an EMBL/GenBank/DDBJ whole genome shotgun (WGS) entry which is preliminary data.</text>
</comment>
<dbReference type="InterPro" id="IPR044023">
    <property type="entry name" value="Ig_7"/>
</dbReference>
<feature type="domain" description="Secretion system C-terminal sorting" evidence="1">
    <location>
        <begin position="671"/>
        <end position="742"/>
    </location>
</feature>
<dbReference type="Pfam" id="PF19081">
    <property type="entry name" value="Ig_7"/>
    <property type="match status" value="1"/>
</dbReference>
<reference evidence="3 4" key="1">
    <citation type="submission" date="2019-09" db="EMBL/GenBank/DDBJ databases">
        <title>Genome sequence and assembly of Taibaiella sp.</title>
        <authorList>
            <person name="Chhetri G."/>
        </authorList>
    </citation>
    <scope>NUCLEOTIDE SEQUENCE [LARGE SCALE GENOMIC DNA]</scope>
    <source>
        <strain evidence="3 4">KVB11</strain>
    </source>
</reference>
<dbReference type="EMBL" id="VWSH01000002">
    <property type="protein sequence ID" value="KAA5535096.1"/>
    <property type="molecule type" value="Genomic_DNA"/>
</dbReference>
<evidence type="ECO:0000259" key="2">
    <source>
        <dbReference type="Pfam" id="PF19081"/>
    </source>
</evidence>
<dbReference type="GO" id="GO:0005509">
    <property type="term" value="F:calcium ion binding"/>
    <property type="evidence" value="ECO:0007669"/>
    <property type="project" value="InterPro"/>
</dbReference>
<dbReference type="InterPro" id="IPR013783">
    <property type="entry name" value="Ig-like_fold"/>
</dbReference>
<gene>
    <name evidence="3" type="ORF">F0919_10925</name>
</gene>
<dbReference type="AlphaFoldDB" id="A0A5M6CJ91"/>
<evidence type="ECO:0000313" key="4">
    <source>
        <dbReference type="Proteomes" id="UP000323632"/>
    </source>
</evidence>
<proteinExistence type="predicted"/>